<evidence type="ECO:0000256" key="1">
    <source>
        <dbReference type="ARBA" id="ARBA00009437"/>
    </source>
</evidence>
<dbReference type="Gene3D" id="1.10.10.10">
    <property type="entry name" value="Winged helix-like DNA-binding domain superfamily/Winged helix DNA-binding domain"/>
    <property type="match status" value="1"/>
</dbReference>
<dbReference type="Proteomes" id="UP000216913">
    <property type="component" value="Unassembled WGS sequence"/>
</dbReference>
<keyword evidence="3" id="KW-0238">DNA-binding</keyword>
<dbReference type="InterPro" id="IPR000847">
    <property type="entry name" value="LysR_HTH_N"/>
</dbReference>
<dbReference type="Pfam" id="PF03466">
    <property type="entry name" value="LysR_substrate"/>
    <property type="match status" value="1"/>
</dbReference>
<dbReference type="GO" id="GO:0043565">
    <property type="term" value="F:sequence-specific DNA binding"/>
    <property type="evidence" value="ECO:0007669"/>
    <property type="project" value="TreeGrafter"/>
</dbReference>
<name>A0A261TBZ6_9BORD</name>
<dbReference type="InterPro" id="IPR005119">
    <property type="entry name" value="LysR_subst-bd"/>
</dbReference>
<dbReference type="InterPro" id="IPR058163">
    <property type="entry name" value="LysR-type_TF_proteobact-type"/>
</dbReference>
<reference evidence="6 7" key="1">
    <citation type="submission" date="2017-05" db="EMBL/GenBank/DDBJ databases">
        <title>Complete and WGS of Bordetella genogroups.</title>
        <authorList>
            <person name="Spilker T."/>
            <person name="LiPuma J."/>
        </authorList>
    </citation>
    <scope>NUCLEOTIDE SEQUENCE [LARGE SCALE GENOMIC DNA]</scope>
    <source>
        <strain evidence="6 7">AU10456</strain>
    </source>
</reference>
<dbReference type="InterPro" id="IPR036390">
    <property type="entry name" value="WH_DNA-bd_sf"/>
</dbReference>
<dbReference type="OrthoDB" id="9786526at2"/>
<dbReference type="Gene3D" id="3.40.190.290">
    <property type="match status" value="1"/>
</dbReference>
<sequence length="306" mass="33496">MTAERLEDLRLLVAAADAGSFSQAARDLDLTPAVASAAIKRLEQALGVRLFARSTRSLRLTADGERYCEHVRQALAALQRGRQAVEQEHDGVAGTLSLSMPSDLGRHVLLPWLDAFQSEHPKVRLRVFISDRLADLYRQPVDLAIRYGTPDDSNMVALPLAPHNRRVLCAAPAYIARHGAPATPQDLRAHNCLTFMLGDAVHDRWTFVSEEGRSTTVAVNGDRAGDDGDMVRRWAVQGAGIAYKSGFDVAADLAAGRLLPLLPDYVTESTPVYLLCVHRASLSPAVRRLRDFLQARFAHYGVPDAS</sequence>
<keyword evidence="4" id="KW-0804">Transcription</keyword>
<proteinExistence type="inferred from homology"/>
<evidence type="ECO:0000259" key="5">
    <source>
        <dbReference type="PROSITE" id="PS50931"/>
    </source>
</evidence>
<dbReference type="GO" id="GO:0006351">
    <property type="term" value="P:DNA-templated transcription"/>
    <property type="evidence" value="ECO:0007669"/>
    <property type="project" value="TreeGrafter"/>
</dbReference>
<comment type="similarity">
    <text evidence="1">Belongs to the LysR transcriptional regulatory family.</text>
</comment>
<dbReference type="AlphaFoldDB" id="A0A261TBZ6"/>
<evidence type="ECO:0000256" key="3">
    <source>
        <dbReference type="ARBA" id="ARBA00023125"/>
    </source>
</evidence>
<organism evidence="6 7">
    <name type="scientific">Bordetella genomosp. 5</name>
    <dbReference type="NCBI Taxonomy" id="1395608"/>
    <lineage>
        <taxon>Bacteria</taxon>
        <taxon>Pseudomonadati</taxon>
        <taxon>Pseudomonadota</taxon>
        <taxon>Betaproteobacteria</taxon>
        <taxon>Burkholderiales</taxon>
        <taxon>Alcaligenaceae</taxon>
        <taxon>Bordetella</taxon>
    </lineage>
</organism>
<dbReference type="FunFam" id="1.10.10.10:FF:000001">
    <property type="entry name" value="LysR family transcriptional regulator"/>
    <property type="match status" value="1"/>
</dbReference>
<dbReference type="InterPro" id="IPR036388">
    <property type="entry name" value="WH-like_DNA-bd_sf"/>
</dbReference>
<dbReference type="Pfam" id="PF00126">
    <property type="entry name" value="HTH_1"/>
    <property type="match status" value="1"/>
</dbReference>
<accession>A0A261TBZ6</accession>
<gene>
    <name evidence="6" type="ORF">CAL25_18150</name>
</gene>
<dbReference type="GO" id="GO:0003700">
    <property type="term" value="F:DNA-binding transcription factor activity"/>
    <property type="evidence" value="ECO:0007669"/>
    <property type="project" value="InterPro"/>
</dbReference>
<keyword evidence="7" id="KW-1185">Reference proteome</keyword>
<dbReference type="CDD" id="cd08422">
    <property type="entry name" value="PBP2_CrgA_like"/>
    <property type="match status" value="1"/>
</dbReference>
<dbReference type="EMBL" id="NEVP01000011">
    <property type="protein sequence ID" value="OZI46620.1"/>
    <property type="molecule type" value="Genomic_DNA"/>
</dbReference>
<protein>
    <submittedName>
        <fullName evidence="6">LysR family transcriptional regulator</fullName>
    </submittedName>
</protein>
<dbReference type="SUPFAM" id="SSF46785">
    <property type="entry name" value="Winged helix' DNA-binding domain"/>
    <property type="match status" value="1"/>
</dbReference>
<dbReference type="PROSITE" id="PS50931">
    <property type="entry name" value="HTH_LYSR"/>
    <property type="match status" value="1"/>
</dbReference>
<feature type="domain" description="HTH lysR-type" evidence="5">
    <location>
        <begin position="1"/>
        <end position="61"/>
    </location>
</feature>
<dbReference type="PANTHER" id="PTHR30537:SF21">
    <property type="entry name" value="HTH-TYPE TRANSCRIPTIONAL REGULATOR SINR-RELATED"/>
    <property type="match status" value="1"/>
</dbReference>
<evidence type="ECO:0000256" key="4">
    <source>
        <dbReference type="ARBA" id="ARBA00023163"/>
    </source>
</evidence>
<dbReference type="RefSeq" id="WP_094802414.1">
    <property type="nucleotide sequence ID" value="NZ_NEVP01000011.1"/>
</dbReference>
<keyword evidence="2" id="KW-0805">Transcription regulation</keyword>
<evidence type="ECO:0000313" key="6">
    <source>
        <dbReference type="EMBL" id="OZI46620.1"/>
    </source>
</evidence>
<evidence type="ECO:0000313" key="7">
    <source>
        <dbReference type="Proteomes" id="UP000216913"/>
    </source>
</evidence>
<comment type="caution">
    <text evidence="6">The sequence shown here is derived from an EMBL/GenBank/DDBJ whole genome shotgun (WGS) entry which is preliminary data.</text>
</comment>
<evidence type="ECO:0000256" key="2">
    <source>
        <dbReference type="ARBA" id="ARBA00023015"/>
    </source>
</evidence>
<dbReference type="PANTHER" id="PTHR30537">
    <property type="entry name" value="HTH-TYPE TRANSCRIPTIONAL REGULATOR"/>
    <property type="match status" value="1"/>
</dbReference>
<dbReference type="SUPFAM" id="SSF53850">
    <property type="entry name" value="Periplasmic binding protein-like II"/>
    <property type="match status" value="1"/>
</dbReference>
<dbReference type="FunFam" id="3.40.190.290:FF:000001">
    <property type="entry name" value="Transcriptional regulator, LysR family"/>
    <property type="match status" value="1"/>
</dbReference>
<dbReference type="PRINTS" id="PR00039">
    <property type="entry name" value="HTHLYSR"/>
</dbReference>